<dbReference type="GO" id="GO:0046166">
    <property type="term" value="P:glyceraldehyde-3-phosphate biosynthetic process"/>
    <property type="evidence" value="ECO:0007669"/>
    <property type="project" value="TreeGrafter"/>
</dbReference>
<dbReference type="EC" id="5.3.1.1" evidence="2"/>
<dbReference type="UniPathway" id="UPA00109">
    <property type="reaction ID" value="UER00189"/>
</dbReference>
<keyword evidence="4" id="KW-1185">Reference proteome</keyword>
<comment type="subunit">
    <text evidence="2">Homodimer.</text>
</comment>
<dbReference type="CDD" id="cd00311">
    <property type="entry name" value="TIM"/>
    <property type="match status" value="1"/>
</dbReference>
<protein>
    <recommendedName>
        <fullName evidence="2">Triosephosphate isomerase</fullName>
        <ecNumber evidence="2">5.3.1.1</ecNumber>
    </recommendedName>
</protein>
<dbReference type="PANTHER" id="PTHR21139:SF2">
    <property type="entry name" value="TRIOSEPHOSPHATE ISOMERASE"/>
    <property type="match status" value="1"/>
</dbReference>
<keyword evidence="2" id="KW-0963">Cytoplasm</keyword>
<dbReference type="PROSITE" id="PS51440">
    <property type="entry name" value="TIM_2"/>
    <property type="match status" value="1"/>
</dbReference>
<gene>
    <name evidence="3" type="ORF">FHR84_000986</name>
</gene>
<dbReference type="GO" id="GO:0004807">
    <property type="term" value="F:triose-phosphate isomerase activity"/>
    <property type="evidence" value="ECO:0007669"/>
    <property type="project" value="UniProtKB-EC"/>
</dbReference>
<comment type="pathway">
    <text evidence="2">Carbohydrate degradation; glycolysis; D-glyceraldehyde 3-phosphate from glycerone phosphate: step 1/1.</text>
</comment>
<organism evidence="3 4">
    <name type="scientific">Actinopolyspora biskrensis</name>
    <dbReference type="NCBI Taxonomy" id="1470178"/>
    <lineage>
        <taxon>Bacteria</taxon>
        <taxon>Bacillati</taxon>
        <taxon>Actinomycetota</taxon>
        <taxon>Actinomycetes</taxon>
        <taxon>Actinopolysporales</taxon>
        <taxon>Actinopolysporaceae</taxon>
        <taxon>Actinopolyspora</taxon>
    </lineage>
</organism>
<reference evidence="3 4" key="1">
    <citation type="submission" date="2020-07" db="EMBL/GenBank/DDBJ databases">
        <title>Genomic Encyclopedia of Type Strains, Phase III (KMG-III): the genomes of soil and plant-associated and newly described type strains.</title>
        <authorList>
            <person name="Whitman W."/>
        </authorList>
    </citation>
    <scope>NUCLEOTIDE SEQUENCE [LARGE SCALE GENOMIC DNA]</scope>
    <source>
        <strain evidence="3 4">CECT 8576</strain>
    </source>
</reference>
<dbReference type="PANTHER" id="PTHR21139">
    <property type="entry name" value="TRIOSEPHOSPHATE ISOMERASE"/>
    <property type="match status" value="1"/>
</dbReference>
<evidence type="ECO:0000313" key="3">
    <source>
        <dbReference type="EMBL" id="NYH77672.1"/>
    </source>
</evidence>
<dbReference type="EMBL" id="JACBYW010000001">
    <property type="protein sequence ID" value="NYH77672.1"/>
    <property type="molecule type" value="Genomic_DNA"/>
</dbReference>
<dbReference type="SUPFAM" id="SSF51351">
    <property type="entry name" value="Triosephosphate isomerase (TIM)"/>
    <property type="match status" value="1"/>
</dbReference>
<keyword evidence="2" id="KW-0324">Glycolysis</keyword>
<dbReference type="InterPro" id="IPR000652">
    <property type="entry name" value="Triosephosphate_isomerase"/>
</dbReference>
<dbReference type="InterPro" id="IPR035990">
    <property type="entry name" value="TIM_sf"/>
</dbReference>
<dbReference type="AlphaFoldDB" id="A0A852YVC6"/>
<comment type="subcellular location">
    <subcellularLocation>
        <location evidence="2">Cytoplasm</location>
    </subcellularLocation>
</comment>
<evidence type="ECO:0000256" key="1">
    <source>
        <dbReference type="ARBA" id="ARBA00023235"/>
    </source>
</evidence>
<dbReference type="InterPro" id="IPR013785">
    <property type="entry name" value="Aldolase_TIM"/>
</dbReference>
<keyword evidence="2" id="KW-0312">Gluconeogenesis</keyword>
<name>A0A852YVC6_9ACTN</name>
<proteinExistence type="inferred from homology"/>
<sequence length="246" mass="25960">MTELAAPLSFTSTKMNLGRAGTVEWMERVILPCAPRLARLSFFVCLPYPLLSTARELLSGSGVGVGAQNTWTGGGNVTGEVSPCLLAELGCGHVMVGHAERRNLFGEDDSLVARKAAAASEAGLVPVVCVGEQQRVSTSAAARHTARQARAALENFAEDAPVLVLYEPGWAIGAERGASPEHAAEVLEELHRVETRARARFLYGGAVVAGTYTALRERGVWDGAALGRAVHDVGLLREVTAEMLAA</sequence>
<keyword evidence="1 2" id="KW-0413">Isomerase</keyword>
<dbReference type="Proteomes" id="UP000548304">
    <property type="component" value="Unassembled WGS sequence"/>
</dbReference>
<dbReference type="GO" id="GO:0006094">
    <property type="term" value="P:gluconeogenesis"/>
    <property type="evidence" value="ECO:0007669"/>
    <property type="project" value="UniProtKB-UniPathway"/>
</dbReference>
<accession>A0A852YVC6</accession>
<dbReference type="UniPathway" id="UPA00138"/>
<dbReference type="Pfam" id="PF00121">
    <property type="entry name" value="TIM"/>
    <property type="match status" value="1"/>
</dbReference>
<dbReference type="GO" id="GO:0006096">
    <property type="term" value="P:glycolytic process"/>
    <property type="evidence" value="ECO:0007669"/>
    <property type="project" value="UniProtKB-UniPathway"/>
</dbReference>
<comment type="pathway">
    <text evidence="2">Carbohydrate biosynthesis; gluconeogenesis.</text>
</comment>
<dbReference type="RefSeq" id="WP_179534161.1">
    <property type="nucleotide sequence ID" value="NZ_JACBYW010000001.1"/>
</dbReference>
<evidence type="ECO:0000313" key="4">
    <source>
        <dbReference type="Proteomes" id="UP000548304"/>
    </source>
</evidence>
<dbReference type="GO" id="GO:0005829">
    <property type="term" value="C:cytosol"/>
    <property type="evidence" value="ECO:0007669"/>
    <property type="project" value="TreeGrafter"/>
</dbReference>
<comment type="catalytic activity">
    <reaction evidence="2">
        <text>D-glyceraldehyde 3-phosphate = dihydroxyacetone phosphate</text>
        <dbReference type="Rhea" id="RHEA:18585"/>
        <dbReference type="ChEBI" id="CHEBI:57642"/>
        <dbReference type="ChEBI" id="CHEBI:59776"/>
        <dbReference type="EC" id="5.3.1.1"/>
    </reaction>
</comment>
<comment type="caution">
    <text evidence="3">The sequence shown here is derived from an EMBL/GenBank/DDBJ whole genome shotgun (WGS) entry which is preliminary data.</text>
</comment>
<dbReference type="Gene3D" id="3.20.20.70">
    <property type="entry name" value="Aldolase class I"/>
    <property type="match status" value="1"/>
</dbReference>
<comment type="similarity">
    <text evidence="2">Belongs to the triosephosphate isomerase family.</text>
</comment>
<evidence type="ECO:0000256" key="2">
    <source>
        <dbReference type="RuleBase" id="RU363013"/>
    </source>
</evidence>
<dbReference type="GO" id="GO:0019563">
    <property type="term" value="P:glycerol catabolic process"/>
    <property type="evidence" value="ECO:0007669"/>
    <property type="project" value="TreeGrafter"/>
</dbReference>